<sequence length="103" mass="11776">MIHRVFLLLLFLLAAAVSSQAADAYDSTYINTLNMTDAEIAEVYGIDSTKIQVKPTRQELQEDKEPEYVMREYNHREQVIVGVSVMLCVALAMVMMNNYNPMR</sequence>
<keyword evidence="2" id="KW-0732">Signal</keyword>
<keyword evidence="4" id="KW-1185">Reference proteome</keyword>
<proteinExistence type="predicted"/>
<feature type="chain" id="PRO_5045422832" evidence="2">
    <location>
        <begin position="22"/>
        <end position="103"/>
    </location>
</feature>
<dbReference type="EMBL" id="QGHD01000001">
    <property type="protein sequence ID" value="PWL04030.1"/>
    <property type="molecule type" value="Genomic_DNA"/>
</dbReference>
<evidence type="ECO:0000256" key="1">
    <source>
        <dbReference type="SAM" id="Phobius"/>
    </source>
</evidence>
<reference evidence="3 4" key="1">
    <citation type="submission" date="2018-05" db="EMBL/GenBank/DDBJ databases">
        <title>Animal gut microbial communities from fecal samples from Wisconsin, USA.</title>
        <authorList>
            <person name="Neumann A."/>
        </authorList>
    </citation>
    <scope>NUCLEOTIDE SEQUENCE [LARGE SCALE GENOMIC DNA]</scope>
    <source>
        <strain evidence="3 4">UWS4</strain>
    </source>
</reference>
<organism evidence="3 4">
    <name type="scientific">Hallerella porci</name>
    <dbReference type="NCBI Taxonomy" id="1945871"/>
    <lineage>
        <taxon>Bacteria</taxon>
        <taxon>Pseudomonadati</taxon>
        <taxon>Fibrobacterota</taxon>
        <taxon>Fibrobacteria</taxon>
        <taxon>Fibrobacterales</taxon>
        <taxon>Fibrobacteraceae</taxon>
        <taxon>Hallerella</taxon>
    </lineage>
</organism>
<feature type="transmembrane region" description="Helical" evidence="1">
    <location>
        <begin position="79"/>
        <end position="99"/>
    </location>
</feature>
<dbReference type="Proteomes" id="UP000245523">
    <property type="component" value="Unassembled WGS sequence"/>
</dbReference>
<evidence type="ECO:0000313" key="3">
    <source>
        <dbReference type="EMBL" id="PWL04030.1"/>
    </source>
</evidence>
<evidence type="ECO:0000256" key="2">
    <source>
        <dbReference type="SAM" id="SignalP"/>
    </source>
</evidence>
<gene>
    <name evidence="3" type="ORF">B0H50_10141</name>
</gene>
<evidence type="ECO:0000313" key="4">
    <source>
        <dbReference type="Proteomes" id="UP000245523"/>
    </source>
</evidence>
<feature type="signal peptide" evidence="2">
    <location>
        <begin position="1"/>
        <end position="21"/>
    </location>
</feature>
<comment type="caution">
    <text evidence="3">The sequence shown here is derived from an EMBL/GenBank/DDBJ whole genome shotgun (WGS) entry which is preliminary data.</text>
</comment>
<keyword evidence="1" id="KW-0812">Transmembrane</keyword>
<keyword evidence="1" id="KW-1133">Transmembrane helix</keyword>
<name>A0ABX5LNL2_9BACT</name>
<keyword evidence="1" id="KW-0472">Membrane</keyword>
<protein>
    <submittedName>
        <fullName evidence="3">Uncharacterized protein</fullName>
    </submittedName>
</protein>
<accession>A0ABX5LNL2</accession>